<dbReference type="PANTHER" id="PTHR46394">
    <property type="entry name" value="ANNEXIN"/>
    <property type="match status" value="1"/>
</dbReference>
<keyword evidence="2" id="KW-0378">Hydrolase</keyword>
<feature type="short sequence motif" description="DGA/G" evidence="2">
    <location>
        <begin position="350"/>
        <end position="352"/>
    </location>
</feature>
<dbReference type="GO" id="GO:0016787">
    <property type="term" value="F:hydrolase activity"/>
    <property type="evidence" value="ECO:0007669"/>
    <property type="project" value="UniProtKB-UniRule"/>
</dbReference>
<dbReference type="eggNOG" id="COG1752">
    <property type="taxonomic scope" value="Bacteria"/>
</dbReference>
<dbReference type="RefSeq" id="WP_008587710.1">
    <property type="nucleotide sequence ID" value="NZ_CP007035.1"/>
</dbReference>
<dbReference type="SUPFAM" id="SSF52151">
    <property type="entry name" value="FabD/lysophospholipase-like"/>
    <property type="match status" value="1"/>
</dbReference>
<proteinExistence type="predicted"/>
<dbReference type="EMBL" id="CP007035">
    <property type="protein sequence ID" value="AHF17959.1"/>
    <property type="molecule type" value="Genomic_DNA"/>
</dbReference>
<feature type="domain" description="PNPLA" evidence="4">
    <location>
        <begin position="52"/>
        <end position="363"/>
    </location>
</feature>
<dbReference type="GO" id="GO:0016042">
    <property type="term" value="P:lipid catabolic process"/>
    <property type="evidence" value="ECO:0007669"/>
    <property type="project" value="UniProtKB-UniRule"/>
</dbReference>
<dbReference type="PROSITE" id="PS51635">
    <property type="entry name" value="PNPLA"/>
    <property type="match status" value="1"/>
</dbReference>
<sequence length="485" mass="54399">MSTPKKLTTNDFINSPAVIQNLRQLTDAFGEGGRNLIISDVLDQAGHQYVNLVQKGGGVLGIALIGYTYTLEQMGIRFLRLAGTSAGAINTAMLAIVGEKEEAKSIKVLEAVADLELPELLDGHPVARWLTKQFIATKGFLNKLKAVWLGVCIFYTLLLVTTFICLWLLPHNQPMVEVTQTLVVVLLVATGFLGAFVYYITRLLKRLKSSGYGINPGTFFYDWIKSLMQQNGVDSIDDLVKKATQPVPGLHLRTNNPRGIVQLEPDVTFIASELITENKIEFPRMCNLFRPPGRLNELHPAGLVRASMSIPLLFESYFIYGIPQNDPTIQKAWLDAFGETIPPVEARFVDGGILSNFPISIFYNPAIEVPRLPVFGIDLNDTAPSDKSKQAASWTFAGYLFRIFNTARNYYDKDFQLKNKVYSKGIGTILLPEFNWLDFFLTDTEKQALFEKGVEAATLFLLQFDWEGYKKDRSFMRVALKEDKK</sequence>
<dbReference type="STRING" id="929713.NIASO_17635"/>
<evidence type="ECO:0000256" key="2">
    <source>
        <dbReference type="PROSITE-ProRule" id="PRU01161"/>
    </source>
</evidence>
<feature type="transmembrane region" description="Helical" evidence="3">
    <location>
        <begin position="146"/>
        <end position="169"/>
    </location>
</feature>
<organism evidence="5 6">
    <name type="scientific">Niabella soli DSM 19437</name>
    <dbReference type="NCBI Taxonomy" id="929713"/>
    <lineage>
        <taxon>Bacteria</taxon>
        <taxon>Pseudomonadati</taxon>
        <taxon>Bacteroidota</taxon>
        <taxon>Chitinophagia</taxon>
        <taxon>Chitinophagales</taxon>
        <taxon>Chitinophagaceae</taxon>
        <taxon>Niabella</taxon>
    </lineage>
</organism>
<dbReference type="Pfam" id="PF01734">
    <property type="entry name" value="Patatin"/>
    <property type="match status" value="1"/>
</dbReference>
<keyword evidence="6" id="KW-1185">Reference proteome</keyword>
<evidence type="ECO:0000256" key="3">
    <source>
        <dbReference type="SAM" id="Phobius"/>
    </source>
</evidence>
<keyword evidence="3" id="KW-1133">Transmembrane helix</keyword>
<evidence type="ECO:0000256" key="1">
    <source>
        <dbReference type="ARBA" id="ARBA00023098"/>
    </source>
</evidence>
<evidence type="ECO:0000313" key="5">
    <source>
        <dbReference type="EMBL" id="AHF17959.1"/>
    </source>
</evidence>
<keyword evidence="1 2" id="KW-0443">Lipid metabolism</keyword>
<dbReference type="AlphaFoldDB" id="W0F909"/>
<feature type="transmembrane region" description="Helical" evidence="3">
    <location>
        <begin position="181"/>
        <end position="200"/>
    </location>
</feature>
<dbReference type="InterPro" id="IPR052580">
    <property type="entry name" value="Lipid_Hydrolase"/>
</dbReference>
<protein>
    <recommendedName>
        <fullName evidence="4">PNPLA domain-containing protein</fullName>
    </recommendedName>
</protein>
<dbReference type="Proteomes" id="UP000003586">
    <property type="component" value="Chromosome"/>
</dbReference>
<keyword evidence="3" id="KW-0812">Transmembrane</keyword>
<dbReference type="KEGG" id="nso:NIASO_17635"/>
<dbReference type="PANTHER" id="PTHR46394:SF1">
    <property type="entry name" value="PNPLA DOMAIN-CONTAINING PROTEIN"/>
    <property type="match status" value="1"/>
</dbReference>
<gene>
    <name evidence="5" type="ORF">NIASO_17635</name>
</gene>
<dbReference type="InterPro" id="IPR016035">
    <property type="entry name" value="Acyl_Trfase/lysoPLipase"/>
</dbReference>
<keyword evidence="2" id="KW-0442">Lipid degradation</keyword>
<name>W0F909_9BACT</name>
<dbReference type="HOGENOM" id="CLU_047251_3_0_10"/>
<reference evidence="5 6" key="1">
    <citation type="submission" date="2013-12" db="EMBL/GenBank/DDBJ databases">
        <authorList>
            <consortium name="DOE Joint Genome Institute"/>
            <person name="Eisen J."/>
            <person name="Huntemann M."/>
            <person name="Han J."/>
            <person name="Chen A."/>
            <person name="Kyrpides N."/>
            <person name="Mavromatis K."/>
            <person name="Markowitz V."/>
            <person name="Palaniappan K."/>
            <person name="Ivanova N."/>
            <person name="Schaumberg A."/>
            <person name="Pati A."/>
            <person name="Liolios K."/>
            <person name="Nordberg H.P."/>
            <person name="Cantor M.N."/>
            <person name="Hua S.X."/>
            <person name="Woyke T."/>
        </authorList>
    </citation>
    <scope>NUCLEOTIDE SEQUENCE [LARGE SCALE GENOMIC DNA]</scope>
    <source>
        <strain evidence="6">DSM 19437</strain>
    </source>
</reference>
<evidence type="ECO:0000313" key="6">
    <source>
        <dbReference type="Proteomes" id="UP000003586"/>
    </source>
</evidence>
<feature type="active site" description="Proton acceptor" evidence="2">
    <location>
        <position position="350"/>
    </location>
</feature>
<dbReference type="InterPro" id="IPR002641">
    <property type="entry name" value="PNPLA_dom"/>
</dbReference>
<dbReference type="OrthoDB" id="9770965at2"/>
<feature type="short sequence motif" description="GXGXXG" evidence="2">
    <location>
        <begin position="56"/>
        <end position="61"/>
    </location>
</feature>
<accession>W0F909</accession>
<dbReference type="Gene3D" id="3.40.1090.10">
    <property type="entry name" value="Cytosolic phospholipase A2 catalytic domain"/>
    <property type="match status" value="2"/>
</dbReference>
<feature type="active site" description="Nucleophile" evidence="2">
    <location>
        <position position="85"/>
    </location>
</feature>
<evidence type="ECO:0000259" key="4">
    <source>
        <dbReference type="PROSITE" id="PS51635"/>
    </source>
</evidence>
<feature type="short sequence motif" description="GXSXG" evidence="2">
    <location>
        <begin position="83"/>
        <end position="87"/>
    </location>
</feature>
<keyword evidence="3" id="KW-0472">Membrane</keyword>